<dbReference type="InterPro" id="IPR000719">
    <property type="entry name" value="Prot_kinase_dom"/>
</dbReference>
<gene>
    <name evidence="2" type="ORF">CYCCA115_LOCUS12623</name>
</gene>
<dbReference type="AlphaFoldDB" id="A0AAD2FR90"/>
<dbReference type="EMBL" id="CAKOGP040001770">
    <property type="protein sequence ID" value="CAJ1950526.1"/>
    <property type="molecule type" value="Genomic_DNA"/>
</dbReference>
<comment type="caution">
    <text evidence="2">The sequence shown here is derived from an EMBL/GenBank/DDBJ whole genome shotgun (WGS) entry which is preliminary data.</text>
</comment>
<evidence type="ECO:0000313" key="3">
    <source>
        <dbReference type="Proteomes" id="UP001295423"/>
    </source>
</evidence>
<dbReference type="GO" id="GO:0005524">
    <property type="term" value="F:ATP binding"/>
    <property type="evidence" value="ECO:0007669"/>
    <property type="project" value="InterPro"/>
</dbReference>
<protein>
    <recommendedName>
        <fullName evidence="1">Protein kinase domain-containing protein</fullName>
    </recommendedName>
</protein>
<dbReference type="InterPro" id="IPR004147">
    <property type="entry name" value="ABC1_dom"/>
</dbReference>
<dbReference type="SUPFAM" id="SSF56112">
    <property type="entry name" value="Protein kinase-like (PK-like)"/>
    <property type="match status" value="1"/>
</dbReference>
<dbReference type="Pfam" id="PF03109">
    <property type="entry name" value="ABC1"/>
    <property type="match status" value="1"/>
</dbReference>
<keyword evidence="3" id="KW-1185">Reference proteome</keyword>
<name>A0AAD2FR90_9STRA</name>
<dbReference type="PANTHER" id="PTHR45890:SF1">
    <property type="entry name" value="AARF DOMAIN CONTAINING KINASE 2"/>
    <property type="match status" value="1"/>
</dbReference>
<dbReference type="InterPro" id="IPR011009">
    <property type="entry name" value="Kinase-like_dom_sf"/>
</dbReference>
<dbReference type="Proteomes" id="UP001295423">
    <property type="component" value="Unassembled WGS sequence"/>
</dbReference>
<dbReference type="InterPro" id="IPR052402">
    <property type="entry name" value="ADCK_kinase"/>
</dbReference>
<sequence length="573" mass="63383">MLSRTSAIRSRSTQVLNRRVRSSHNRLFSGGVSARSYGITSQALLSVVPSTVVGSSWFLTHNGHGAQSECTTMILASSPSTLATSKQSFYRQFLRWLQQWWTKAWGFTLVATRTTEVALRLSPLAILSPLALLFDSVYLKNVTWNYLVSSIQGIGPVAVKFAQWIATRRDIFPPTLCDKLGVLHDQGYPHAWIHTDDTLTRAFGDYQAKGLVVNEKDVIGCGSAAQVYRGKLTTQGSNGETIEKMVAIKVLHPKFQKQVDGDLKLITIIAELLHSIPADVIRMLNLPRATETFGTALCLQADLTYEAENLKQFRSNFYRDSKSKEKNSTIVFPKPLEGWSNPQVIVEEYVDNAVPISQFLHDSSPEGVAVRRDLAGPLLRAFLKMVFLDNFVHGDLHPGNVLVKTTTKKQETSWFWNSSNDEGKEITHHSIVFLDAGITNSLSPDDQRNLKDLFRAVIFNEGEKAGRLMVERAKYERCSQIPGGVDAFAKGVGEIVSEFHDRRKEGLTLGAVRIGGLLGRVLDLCRVHGVEIDPAMASVVISTLVLEGLGRSLSPELNLIDFARPFVMGGGTV</sequence>
<dbReference type="Gene3D" id="1.10.510.10">
    <property type="entry name" value="Transferase(Phosphotransferase) domain 1"/>
    <property type="match status" value="1"/>
</dbReference>
<dbReference type="PANTHER" id="PTHR45890">
    <property type="entry name" value="AARF DOMAIN CONTAINING KINASE 2 (PREDICTED)"/>
    <property type="match status" value="1"/>
</dbReference>
<evidence type="ECO:0000259" key="1">
    <source>
        <dbReference type="PROSITE" id="PS50011"/>
    </source>
</evidence>
<evidence type="ECO:0000313" key="2">
    <source>
        <dbReference type="EMBL" id="CAJ1950526.1"/>
    </source>
</evidence>
<organism evidence="2 3">
    <name type="scientific">Cylindrotheca closterium</name>
    <dbReference type="NCBI Taxonomy" id="2856"/>
    <lineage>
        <taxon>Eukaryota</taxon>
        <taxon>Sar</taxon>
        <taxon>Stramenopiles</taxon>
        <taxon>Ochrophyta</taxon>
        <taxon>Bacillariophyta</taxon>
        <taxon>Bacillariophyceae</taxon>
        <taxon>Bacillariophycidae</taxon>
        <taxon>Bacillariales</taxon>
        <taxon>Bacillariaceae</taxon>
        <taxon>Cylindrotheca</taxon>
    </lineage>
</organism>
<reference evidence="2" key="1">
    <citation type="submission" date="2023-08" db="EMBL/GenBank/DDBJ databases">
        <authorList>
            <person name="Audoor S."/>
            <person name="Bilcke G."/>
        </authorList>
    </citation>
    <scope>NUCLEOTIDE SEQUENCE</scope>
</reference>
<dbReference type="PROSITE" id="PS50011">
    <property type="entry name" value="PROTEIN_KINASE_DOM"/>
    <property type="match status" value="1"/>
</dbReference>
<accession>A0AAD2FR90</accession>
<dbReference type="GO" id="GO:0004672">
    <property type="term" value="F:protein kinase activity"/>
    <property type="evidence" value="ECO:0007669"/>
    <property type="project" value="InterPro"/>
</dbReference>
<proteinExistence type="predicted"/>
<feature type="domain" description="Protein kinase" evidence="1">
    <location>
        <begin position="213"/>
        <end position="573"/>
    </location>
</feature>